<comment type="catalytic activity">
    <reaction evidence="4">
        <text>1D-myo-inositol 2-acetamido-2-deoxy-alpha-D-glucopyranoside + H2O = 1D-myo-inositol 2-amino-2-deoxy-alpha-D-glucopyranoside + acetate</text>
        <dbReference type="Rhea" id="RHEA:26180"/>
        <dbReference type="ChEBI" id="CHEBI:15377"/>
        <dbReference type="ChEBI" id="CHEBI:30089"/>
        <dbReference type="ChEBI" id="CHEBI:52442"/>
        <dbReference type="ChEBI" id="CHEBI:58886"/>
        <dbReference type="EC" id="3.5.1.103"/>
    </reaction>
</comment>
<keyword evidence="6" id="KW-1185">Reference proteome</keyword>
<dbReference type="Pfam" id="PF02585">
    <property type="entry name" value="PIG-L"/>
    <property type="match status" value="1"/>
</dbReference>
<dbReference type="GO" id="GO:0035595">
    <property type="term" value="F:N-acetylglucosaminylinositol deacetylase activity"/>
    <property type="evidence" value="ECO:0007669"/>
    <property type="project" value="UniProtKB-EC"/>
</dbReference>
<accession>M1NXA1</accession>
<dbReference type="GO" id="GO:0010125">
    <property type="term" value="P:mycothiol biosynthetic process"/>
    <property type="evidence" value="ECO:0007669"/>
    <property type="project" value="UniProtKB-UniRule"/>
</dbReference>
<evidence type="ECO:0000313" key="5">
    <source>
        <dbReference type="EMBL" id="AGF72120.1"/>
    </source>
</evidence>
<dbReference type="NCBIfam" id="TIGR03445">
    <property type="entry name" value="mycothiol_MshB"/>
    <property type="match status" value="1"/>
</dbReference>
<dbReference type="AlphaFoldDB" id="M1NXA1"/>
<sequence length="306" mass="32316">MSTRDRDLIGYRVAAVHAHPDDESITTGGVLADLAARGADVTVITCTLGEEGEVIGETYAGLAADGGADQLGGFRVLELRAALDHLGVRGIHLGGAGRYRDSGMAGSPAHANPRAFVNSGERAVDELAGIFGRLRPHLVITYDPHGGYGHPDHIRAHEITHAAAQRIDAEHRIPRILWTVTPRDELEAGLAAIGTIPAGWRPAGDGELASVDRADLALDLDDHAFAAKREAMRAHATQIWFADGTVTDTNPEAARASVSDPDLVPAVWALSNLIAQPLLRREHFQFAAGVPLPPTATGVLDGIVRG</sequence>
<dbReference type="HOGENOM" id="CLU_049311_2_1_11"/>
<dbReference type="KEGG" id="chn:A605_05570"/>
<dbReference type="eggNOG" id="COG2120">
    <property type="taxonomic scope" value="Bacteria"/>
</dbReference>
<comment type="function">
    <text evidence="4">Catalyzes the deacetylation of 1D-myo-inositol 2-acetamido-2-deoxy-alpha-D-glucopyranoside (GlcNAc-Ins) in the mycothiol biosynthesis pathway.</text>
</comment>
<name>M1NXA1_9CORY</name>
<dbReference type="EMBL" id="CP003697">
    <property type="protein sequence ID" value="AGF72120.1"/>
    <property type="molecule type" value="Genomic_DNA"/>
</dbReference>
<dbReference type="PATRIC" id="fig|1121362.3.peg.1121"/>
<dbReference type="GO" id="GO:0008270">
    <property type="term" value="F:zinc ion binding"/>
    <property type="evidence" value="ECO:0007669"/>
    <property type="project" value="UniProtKB-UniRule"/>
</dbReference>
<feature type="binding site" evidence="4">
    <location>
        <position position="19"/>
    </location>
    <ligand>
        <name>Zn(2+)</name>
        <dbReference type="ChEBI" id="CHEBI:29105"/>
    </ligand>
</feature>
<evidence type="ECO:0000256" key="4">
    <source>
        <dbReference type="HAMAP-Rule" id="MF_01696"/>
    </source>
</evidence>
<dbReference type="InterPro" id="IPR024078">
    <property type="entry name" value="LmbE-like_dom_sf"/>
</dbReference>
<keyword evidence="3 4" id="KW-0862">Zinc</keyword>
<dbReference type="EC" id="3.5.1.103" evidence="4"/>
<gene>
    <name evidence="4" type="primary">mshB</name>
    <name evidence="5" type="ORF">A605_05570</name>
</gene>
<reference evidence="5 6" key="1">
    <citation type="journal article" date="2012" name="Stand. Genomic Sci.">
        <title>Genome sequence of the halotolerant bacterium Corynebacterium halotolerans type strain YIM 70093(T) (= DSM 44683(T)).</title>
        <authorList>
            <person name="Ruckert C."/>
            <person name="Albersmeier A."/>
            <person name="Al-Dilaimi A."/>
            <person name="Niehaus K."/>
            <person name="Szczepanowski R."/>
            <person name="Kalinowski J."/>
        </authorList>
    </citation>
    <scope>NUCLEOTIDE SEQUENCE [LARGE SCALE GENOMIC DNA]</scope>
    <source>
        <strain evidence="5">YIM 70093</strain>
    </source>
</reference>
<evidence type="ECO:0000256" key="1">
    <source>
        <dbReference type="ARBA" id="ARBA00022723"/>
    </source>
</evidence>
<protein>
    <recommendedName>
        <fullName evidence="4">1D-myo-inositol 2-acetamido-2-deoxy-alpha-D-glucopyranoside deacetylase</fullName>
        <shortName evidence="4">GlcNAc-Ins deacetylase</shortName>
        <ecNumber evidence="4">3.5.1.103</ecNumber>
    </recommendedName>
    <alternativeName>
        <fullName evidence="4">N-acetyl-1-D-myo-inositol-2-amino-2-deoxy-alpha-D-glucopyranoside deacetylase</fullName>
    </alternativeName>
</protein>
<proteinExistence type="inferred from homology"/>
<dbReference type="STRING" id="1121362.A605_05570"/>
<comment type="similarity">
    <text evidence="4">Belongs to the MshB deacetylase family.</text>
</comment>
<dbReference type="Proteomes" id="UP000011723">
    <property type="component" value="Chromosome"/>
</dbReference>
<dbReference type="InterPro" id="IPR003737">
    <property type="entry name" value="GlcNAc_PI_deacetylase-related"/>
</dbReference>
<evidence type="ECO:0000256" key="3">
    <source>
        <dbReference type="ARBA" id="ARBA00022833"/>
    </source>
</evidence>
<keyword evidence="2 4" id="KW-0378">Hydrolase</keyword>
<dbReference type="HAMAP" id="MF_01696">
    <property type="entry name" value="MshB"/>
    <property type="match status" value="1"/>
</dbReference>
<keyword evidence="1 4" id="KW-0479">Metal-binding</keyword>
<comment type="cofactor">
    <cofactor evidence="4">
        <name>Zn(2+)</name>
        <dbReference type="ChEBI" id="CHEBI:29105"/>
    </cofactor>
    <text evidence="4">Binds 1 zinc ion per subunit.</text>
</comment>
<evidence type="ECO:0000256" key="2">
    <source>
        <dbReference type="ARBA" id="ARBA00022801"/>
    </source>
</evidence>
<organism evidence="5 6">
    <name type="scientific">Corynebacterium halotolerans YIM 70093 = DSM 44683</name>
    <dbReference type="NCBI Taxonomy" id="1121362"/>
    <lineage>
        <taxon>Bacteria</taxon>
        <taxon>Bacillati</taxon>
        <taxon>Actinomycetota</taxon>
        <taxon>Actinomycetes</taxon>
        <taxon>Mycobacteriales</taxon>
        <taxon>Corynebacteriaceae</taxon>
        <taxon>Corynebacterium</taxon>
    </lineage>
</organism>
<dbReference type="Gene3D" id="3.40.50.10320">
    <property type="entry name" value="LmbE-like"/>
    <property type="match status" value="1"/>
</dbReference>
<evidence type="ECO:0000313" key="6">
    <source>
        <dbReference type="Proteomes" id="UP000011723"/>
    </source>
</evidence>
<dbReference type="SUPFAM" id="SSF102588">
    <property type="entry name" value="LmbE-like"/>
    <property type="match status" value="1"/>
</dbReference>
<dbReference type="PANTHER" id="PTHR12993">
    <property type="entry name" value="N-ACETYLGLUCOSAMINYL-PHOSPHATIDYLINOSITOL DE-N-ACETYLASE-RELATED"/>
    <property type="match status" value="1"/>
</dbReference>
<feature type="binding site" evidence="4">
    <location>
        <position position="153"/>
    </location>
    <ligand>
        <name>Zn(2+)</name>
        <dbReference type="ChEBI" id="CHEBI:29105"/>
    </ligand>
</feature>
<dbReference type="OrthoDB" id="158614at2"/>
<dbReference type="RefSeq" id="WP_015400539.1">
    <property type="nucleotide sequence ID" value="NC_020302.1"/>
</dbReference>
<dbReference type="InterPro" id="IPR017810">
    <property type="entry name" value="Mycothiol_biosynthesis_MshB"/>
</dbReference>
<feature type="binding site" evidence="4">
    <location>
        <position position="22"/>
    </location>
    <ligand>
        <name>Zn(2+)</name>
        <dbReference type="ChEBI" id="CHEBI:29105"/>
    </ligand>
</feature>
<dbReference type="PANTHER" id="PTHR12993:SF26">
    <property type="entry name" value="1D-MYO-INOSITOL 2-ACETAMIDO-2-DEOXY-ALPHA-D-GLUCOPYRANOSIDE DEACETYLASE"/>
    <property type="match status" value="1"/>
</dbReference>